<dbReference type="InterPro" id="IPR027417">
    <property type="entry name" value="P-loop_NTPase"/>
</dbReference>
<accession>A0ABP0JHV1</accession>
<keyword evidence="7" id="KW-0732">Signal</keyword>
<evidence type="ECO:0000256" key="2">
    <source>
        <dbReference type="ARBA" id="ARBA00022741"/>
    </source>
</evidence>
<keyword evidence="2" id="KW-0547">Nucleotide-binding</keyword>
<gene>
    <name evidence="9" type="ORF">SCF082_LOCUS12161</name>
</gene>
<dbReference type="Pfam" id="PF06414">
    <property type="entry name" value="Zeta_toxin"/>
    <property type="match status" value="1"/>
</dbReference>
<feature type="region of interest" description="Disordered" evidence="5">
    <location>
        <begin position="237"/>
        <end position="258"/>
    </location>
</feature>
<feature type="transmembrane region" description="Helical" evidence="6">
    <location>
        <begin position="610"/>
        <end position="630"/>
    </location>
</feature>
<comment type="similarity">
    <text evidence="1 4">Belongs to the RNase T2 family.</text>
</comment>
<dbReference type="EMBL" id="CAXAMM010007369">
    <property type="protein sequence ID" value="CAK9013991.1"/>
    <property type="molecule type" value="Genomic_DNA"/>
</dbReference>
<dbReference type="SUPFAM" id="SSF52540">
    <property type="entry name" value="P-loop containing nucleoside triphosphate hydrolases"/>
    <property type="match status" value="1"/>
</dbReference>
<sequence>MSVLLAITWASSILTSFGRLASLASLEEDSDSLRLVQVRSNATSRCSLANLSILGEEGSAYPHHGQMDCDGAPMCGVLALQMGTGGGAYSTPTPKVHGLWPQVPPYGNSGCVAPTKSTRDPTTLVSCYQPTGSQTASHQQWFEEHEWEKHGMCSGATDAADYFSQICALSSKPLRIMDGIRAAGGSVTDAADQLQRLGICVHSMGTHDQIELSACAGSDGRWKLADVDAFSRVCGGAAPAPPAPPSPPSPPPTPSGRCVPNKHGPPCQEDSDCRGFTNCLRCARSGFCTDQPAERIVVPCRGDVQIYQVVKGKIPGNLKAALSEPLSEEDVKHIFREVGLQTAQPVPPGQRPKVLWSFGPPAAGKSTLAHRRAEELFGSEGSVCVDGDEIRDRHPAFRDVTQHGLESHVLHKDAWEVLKATGVVEGLKKRILHEAIQQRQNITLPDCALKPARVMEMFKALQAADYEMHAICLWTPCQEAERRGRLRSVATGKAYSPKFHRPSRDGTIEVAHYWEQMRQSNHQFQSIEYYDTTGAPMQLEFSSFERLTETEFRRSSWRTEDGRRESLLKKLVQDERPEVEERSMSTRSRQSWWSWLWQRPLMTRFCEFCGFPLTAIGVIPLGTFGLFRILRL</sequence>
<evidence type="ECO:0000256" key="5">
    <source>
        <dbReference type="SAM" id="MobiDB-lite"/>
    </source>
</evidence>
<evidence type="ECO:0000259" key="8">
    <source>
        <dbReference type="Pfam" id="PF06414"/>
    </source>
</evidence>
<keyword evidence="10" id="KW-1185">Reference proteome</keyword>
<dbReference type="Gene3D" id="3.40.50.300">
    <property type="entry name" value="P-loop containing nucleotide triphosphate hydrolases"/>
    <property type="match status" value="1"/>
</dbReference>
<feature type="signal peptide" evidence="7">
    <location>
        <begin position="1"/>
        <end position="18"/>
    </location>
</feature>
<keyword evidence="6" id="KW-0472">Membrane</keyword>
<evidence type="ECO:0000313" key="9">
    <source>
        <dbReference type="EMBL" id="CAK9013991.1"/>
    </source>
</evidence>
<dbReference type="Gene3D" id="3.90.730.10">
    <property type="entry name" value="Ribonuclease T2-like"/>
    <property type="match status" value="1"/>
</dbReference>
<protein>
    <submittedName>
        <fullName evidence="9">Zeta_toxin domain-containing protein</fullName>
    </submittedName>
</protein>
<dbReference type="Pfam" id="PF00445">
    <property type="entry name" value="Ribonuclease_T2"/>
    <property type="match status" value="1"/>
</dbReference>
<evidence type="ECO:0000256" key="1">
    <source>
        <dbReference type="ARBA" id="ARBA00007469"/>
    </source>
</evidence>
<comment type="caution">
    <text evidence="9">The sequence shown here is derived from an EMBL/GenBank/DDBJ whole genome shotgun (WGS) entry which is preliminary data.</text>
</comment>
<dbReference type="InterPro" id="IPR001568">
    <property type="entry name" value="RNase_T2-like"/>
</dbReference>
<dbReference type="SUPFAM" id="SSF55895">
    <property type="entry name" value="Ribonuclease Rh-like"/>
    <property type="match status" value="1"/>
</dbReference>
<dbReference type="Proteomes" id="UP001642464">
    <property type="component" value="Unassembled WGS sequence"/>
</dbReference>
<dbReference type="PROSITE" id="PS00531">
    <property type="entry name" value="RNASE_T2_2"/>
    <property type="match status" value="1"/>
</dbReference>
<evidence type="ECO:0000256" key="4">
    <source>
        <dbReference type="RuleBase" id="RU004328"/>
    </source>
</evidence>
<reference evidence="9 10" key="1">
    <citation type="submission" date="2024-02" db="EMBL/GenBank/DDBJ databases">
        <authorList>
            <person name="Chen Y."/>
            <person name="Shah S."/>
            <person name="Dougan E. K."/>
            <person name="Thang M."/>
            <person name="Chan C."/>
        </authorList>
    </citation>
    <scope>NUCLEOTIDE SEQUENCE [LARGE SCALE GENOMIC DNA]</scope>
</reference>
<keyword evidence="6" id="KW-1133">Transmembrane helix</keyword>
<feature type="compositionally biased region" description="Pro residues" evidence="5">
    <location>
        <begin position="239"/>
        <end position="254"/>
    </location>
</feature>
<evidence type="ECO:0000256" key="3">
    <source>
        <dbReference type="ARBA" id="ARBA00022840"/>
    </source>
</evidence>
<keyword evidence="6" id="KW-0812">Transmembrane</keyword>
<evidence type="ECO:0000313" key="10">
    <source>
        <dbReference type="Proteomes" id="UP001642464"/>
    </source>
</evidence>
<feature type="domain" description="Zeta toxin" evidence="8">
    <location>
        <begin position="342"/>
        <end position="493"/>
    </location>
</feature>
<keyword evidence="3" id="KW-0067">ATP-binding</keyword>
<evidence type="ECO:0000256" key="6">
    <source>
        <dbReference type="SAM" id="Phobius"/>
    </source>
</evidence>
<organism evidence="9 10">
    <name type="scientific">Durusdinium trenchii</name>
    <dbReference type="NCBI Taxonomy" id="1381693"/>
    <lineage>
        <taxon>Eukaryota</taxon>
        <taxon>Sar</taxon>
        <taxon>Alveolata</taxon>
        <taxon>Dinophyceae</taxon>
        <taxon>Suessiales</taxon>
        <taxon>Symbiodiniaceae</taxon>
        <taxon>Durusdinium</taxon>
    </lineage>
</organism>
<evidence type="ECO:0000256" key="7">
    <source>
        <dbReference type="SAM" id="SignalP"/>
    </source>
</evidence>
<dbReference type="InterPro" id="IPR036430">
    <property type="entry name" value="RNase_T2-like_sf"/>
</dbReference>
<dbReference type="InterPro" id="IPR010488">
    <property type="entry name" value="Zeta_toxin_domain"/>
</dbReference>
<proteinExistence type="inferred from homology"/>
<name>A0ABP0JHV1_9DINO</name>
<feature type="chain" id="PRO_5047398711" evidence="7">
    <location>
        <begin position="19"/>
        <end position="632"/>
    </location>
</feature>
<dbReference type="InterPro" id="IPR033130">
    <property type="entry name" value="RNase_T2_His_AS_2"/>
</dbReference>